<dbReference type="EC" id="2.4.-.-" evidence="10"/>
<feature type="transmembrane region" description="Helical" evidence="8">
    <location>
        <begin position="234"/>
        <end position="254"/>
    </location>
</feature>
<keyword evidence="4 10" id="KW-0808">Transferase</keyword>
<dbReference type="Pfam" id="PF13231">
    <property type="entry name" value="PMT_2"/>
    <property type="match status" value="1"/>
</dbReference>
<keyword evidence="11" id="KW-1185">Reference proteome</keyword>
<feature type="transmembrane region" description="Helical" evidence="8">
    <location>
        <begin position="165"/>
        <end position="189"/>
    </location>
</feature>
<evidence type="ECO:0000256" key="4">
    <source>
        <dbReference type="ARBA" id="ARBA00022679"/>
    </source>
</evidence>
<evidence type="ECO:0000256" key="1">
    <source>
        <dbReference type="ARBA" id="ARBA00004651"/>
    </source>
</evidence>
<dbReference type="EMBL" id="JARRAG010000002">
    <property type="protein sequence ID" value="MDG3004633.1"/>
    <property type="molecule type" value="Genomic_DNA"/>
</dbReference>
<feature type="transmembrane region" description="Helical" evidence="8">
    <location>
        <begin position="201"/>
        <end position="222"/>
    </location>
</feature>
<sequence length="506" mass="53626">MRMRRGGIDGLLVALVAASVMVVQADLDAPPRYDGAGYAVLARSLREGRGYRAIDHPDEPRHAHFPPGYPTLLALAGTLAGPSDRAAHAASIACAAGATLAAWRWFRTMYARPAALALGLALAVNWAWTRTGSGIQSEPLFELLGCVAVLLAAARRPRDELVRGLLLGATLGAAMLTRQVGLALLAAVILDQAARGRRRTLATAIVAAGLLVAPWVAWSAAVGREGASRTQAGLLWRAAFGVAATFPEQLVFYAGRIPDQLTAPAVEFATVFGRSPKARAAAVAWAALATSIVLAGWLFALKDPRRRLAGLVGFATLGLLVVWPYTEAGRFLIPTIPCLLVGAVEGLARVARKLGLRRVRTLAARLVLLAALPYSAYAAATADLRLRGDRDPAFDAACAWLRDDAERPGPVLTRHPGEVFLRTGRQALEVETSERPGSLDADPDAIAATIRRYGVAYLVVDSDRYARAVASPLERFAADRPAAVRQVFALDVGAGSVRIFATTPPE</sequence>
<dbReference type="PANTHER" id="PTHR33908:SF11">
    <property type="entry name" value="MEMBRANE PROTEIN"/>
    <property type="match status" value="1"/>
</dbReference>
<evidence type="ECO:0000313" key="10">
    <source>
        <dbReference type="EMBL" id="MDG3004633.1"/>
    </source>
</evidence>
<feature type="transmembrane region" description="Helical" evidence="8">
    <location>
        <begin position="308"/>
        <end position="325"/>
    </location>
</feature>
<feature type="domain" description="Glycosyltransferase RgtA/B/C/D-like" evidence="9">
    <location>
        <begin position="66"/>
        <end position="215"/>
    </location>
</feature>
<protein>
    <submittedName>
        <fullName evidence="10">Glycosyltransferase family 39 protein</fullName>
        <ecNumber evidence="10">2.4.-.-</ecNumber>
    </submittedName>
</protein>
<keyword evidence="2" id="KW-1003">Cell membrane</keyword>
<keyword evidence="6 8" id="KW-1133">Transmembrane helix</keyword>
<evidence type="ECO:0000313" key="11">
    <source>
        <dbReference type="Proteomes" id="UP001216907"/>
    </source>
</evidence>
<proteinExistence type="predicted"/>
<feature type="transmembrane region" description="Helical" evidence="8">
    <location>
        <begin position="362"/>
        <end position="380"/>
    </location>
</feature>
<dbReference type="InterPro" id="IPR050297">
    <property type="entry name" value="LipidA_mod_glycosyltrf_83"/>
</dbReference>
<feature type="transmembrane region" description="Helical" evidence="8">
    <location>
        <begin position="282"/>
        <end position="301"/>
    </location>
</feature>
<keyword evidence="3 10" id="KW-0328">Glycosyltransferase</keyword>
<comment type="subcellular location">
    <subcellularLocation>
        <location evidence="1">Cell membrane</location>
        <topology evidence="1">Multi-pass membrane protein</topology>
    </subcellularLocation>
</comment>
<evidence type="ECO:0000259" key="9">
    <source>
        <dbReference type="Pfam" id="PF13231"/>
    </source>
</evidence>
<feature type="transmembrane region" description="Helical" evidence="8">
    <location>
        <begin position="86"/>
        <end position="103"/>
    </location>
</feature>
<organism evidence="10 11">
    <name type="scientific">Paludisphaera mucosa</name>
    <dbReference type="NCBI Taxonomy" id="3030827"/>
    <lineage>
        <taxon>Bacteria</taxon>
        <taxon>Pseudomonadati</taxon>
        <taxon>Planctomycetota</taxon>
        <taxon>Planctomycetia</taxon>
        <taxon>Isosphaerales</taxon>
        <taxon>Isosphaeraceae</taxon>
        <taxon>Paludisphaera</taxon>
    </lineage>
</organism>
<dbReference type="PANTHER" id="PTHR33908">
    <property type="entry name" value="MANNOSYLTRANSFERASE YKCB-RELATED"/>
    <property type="match status" value="1"/>
</dbReference>
<evidence type="ECO:0000256" key="8">
    <source>
        <dbReference type="SAM" id="Phobius"/>
    </source>
</evidence>
<dbReference type="GO" id="GO:0016757">
    <property type="term" value="F:glycosyltransferase activity"/>
    <property type="evidence" value="ECO:0007669"/>
    <property type="project" value="UniProtKB-KW"/>
</dbReference>
<accession>A0ABT6FB75</accession>
<evidence type="ECO:0000256" key="6">
    <source>
        <dbReference type="ARBA" id="ARBA00022989"/>
    </source>
</evidence>
<evidence type="ECO:0000256" key="3">
    <source>
        <dbReference type="ARBA" id="ARBA00022676"/>
    </source>
</evidence>
<keyword evidence="5 8" id="KW-0812">Transmembrane</keyword>
<gene>
    <name evidence="10" type="ORF">PZE19_12670</name>
</gene>
<dbReference type="RefSeq" id="WP_277860988.1">
    <property type="nucleotide sequence ID" value="NZ_JARRAG010000002.1"/>
</dbReference>
<comment type="caution">
    <text evidence="10">The sequence shown here is derived from an EMBL/GenBank/DDBJ whole genome shotgun (WGS) entry which is preliminary data.</text>
</comment>
<evidence type="ECO:0000256" key="7">
    <source>
        <dbReference type="ARBA" id="ARBA00023136"/>
    </source>
</evidence>
<keyword evidence="7 8" id="KW-0472">Membrane</keyword>
<dbReference type="InterPro" id="IPR038731">
    <property type="entry name" value="RgtA/B/C-like"/>
</dbReference>
<dbReference type="Proteomes" id="UP001216907">
    <property type="component" value="Unassembled WGS sequence"/>
</dbReference>
<evidence type="ECO:0000256" key="2">
    <source>
        <dbReference type="ARBA" id="ARBA00022475"/>
    </source>
</evidence>
<reference evidence="10 11" key="1">
    <citation type="submission" date="2023-03" db="EMBL/GenBank/DDBJ databases">
        <title>Paludisphaera mucosa sp. nov. a novel planctomycete from northern fen.</title>
        <authorList>
            <person name="Ivanova A."/>
        </authorList>
    </citation>
    <scope>NUCLEOTIDE SEQUENCE [LARGE SCALE GENOMIC DNA]</scope>
    <source>
        <strain evidence="10 11">Pla2</strain>
    </source>
</reference>
<name>A0ABT6FB75_9BACT</name>
<feature type="transmembrane region" description="Helical" evidence="8">
    <location>
        <begin position="331"/>
        <end position="350"/>
    </location>
</feature>
<evidence type="ECO:0000256" key="5">
    <source>
        <dbReference type="ARBA" id="ARBA00022692"/>
    </source>
</evidence>